<keyword evidence="2" id="KW-1185">Reference proteome</keyword>
<evidence type="ECO:0008006" key="3">
    <source>
        <dbReference type="Google" id="ProtNLM"/>
    </source>
</evidence>
<proteinExistence type="predicted"/>
<sequence>MKNLKLLTFLIVSFAMITSCQDSIDSENGDNPNPNVTTNSANSATTLNLARTNMFDGSFDDYLDGVSCSSVLLPVTATVNGTQVSIVSQADYQLVLNIIGQFNTDNDTVEFQFPISVRLSDYTEVTITNEADYQALINECETAQNTAQDAISCVDIQFPIAILNYDATLNQTGSISVQSEEQLYNFVNDIGDDEFYAISYPITVILNDETTATINSDLELQSSIENCLDVEELEDEANDNADDLEVILVDGLFRVESFVNSGTDTANAYAEFTIDFSNDLSVEAQNIINSTIENVEGTYEVTSETEVFLTLNFSGNASFELLNQTWEVMSASQTTISLRSTVNSAITLVLTDI</sequence>
<dbReference type="Proteomes" id="UP000464657">
    <property type="component" value="Chromosome"/>
</dbReference>
<name>A0A7L4ZLC9_9FLAO</name>
<gene>
    <name evidence="1" type="ORF">IMCC3317_27190</name>
</gene>
<dbReference type="KEGG" id="kan:IMCC3317_27190"/>
<dbReference type="EMBL" id="CP019288">
    <property type="protein sequence ID" value="QHI37340.1"/>
    <property type="molecule type" value="Genomic_DNA"/>
</dbReference>
<dbReference type="AlphaFoldDB" id="A0A7L4ZLC9"/>
<accession>A0A7L4ZLC9</accession>
<dbReference type="RefSeq" id="WP_160129977.1">
    <property type="nucleotide sequence ID" value="NZ_CP019288.1"/>
</dbReference>
<dbReference type="PROSITE" id="PS51257">
    <property type="entry name" value="PROKAR_LIPOPROTEIN"/>
    <property type="match status" value="1"/>
</dbReference>
<evidence type="ECO:0000313" key="2">
    <source>
        <dbReference type="Proteomes" id="UP000464657"/>
    </source>
</evidence>
<evidence type="ECO:0000313" key="1">
    <source>
        <dbReference type="EMBL" id="QHI37340.1"/>
    </source>
</evidence>
<reference evidence="1 2" key="1">
    <citation type="journal article" date="2013" name="Int. J. Syst. Evol. Microbiol.">
        <title>Kordia antarctica sp. nov., isolated from Antarctic seawater.</title>
        <authorList>
            <person name="Baek K."/>
            <person name="Choi A."/>
            <person name="Kang I."/>
            <person name="Lee K."/>
            <person name="Cho J.C."/>
        </authorList>
    </citation>
    <scope>NUCLEOTIDE SEQUENCE [LARGE SCALE GENOMIC DNA]</scope>
    <source>
        <strain evidence="1 2">IMCC3317</strain>
    </source>
</reference>
<dbReference type="OrthoDB" id="832379at2"/>
<organism evidence="1 2">
    <name type="scientific">Kordia antarctica</name>
    <dbReference type="NCBI Taxonomy" id="1218801"/>
    <lineage>
        <taxon>Bacteria</taxon>
        <taxon>Pseudomonadati</taxon>
        <taxon>Bacteroidota</taxon>
        <taxon>Flavobacteriia</taxon>
        <taxon>Flavobacteriales</taxon>
        <taxon>Flavobacteriaceae</taxon>
        <taxon>Kordia</taxon>
    </lineage>
</organism>
<protein>
    <recommendedName>
        <fullName evidence="3">Lipoprotein</fullName>
    </recommendedName>
</protein>